<reference evidence="2" key="1">
    <citation type="submission" date="2023-10" db="EMBL/GenBank/DDBJ databases">
        <authorList>
            <person name="Chen Y."/>
            <person name="Shah S."/>
            <person name="Dougan E. K."/>
            <person name="Thang M."/>
            <person name="Chan C."/>
        </authorList>
    </citation>
    <scope>NUCLEOTIDE SEQUENCE [LARGE SCALE GENOMIC DNA]</scope>
</reference>
<keyword evidence="3" id="KW-1185">Reference proteome</keyword>
<comment type="caution">
    <text evidence="2">The sequence shown here is derived from an EMBL/GenBank/DDBJ whole genome shotgun (WGS) entry which is preliminary data.</text>
</comment>
<feature type="region of interest" description="Disordered" evidence="1">
    <location>
        <begin position="481"/>
        <end position="501"/>
    </location>
</feature>
<proteinExistence type="predicted"/>
<organism evidence="2 3">
    <name type="scientific">Prorocentrum cordatum</name>
    <dbReference type="NCBI Taxonomy" id="2364126"/>
    <lineage>
        <taxon>Eukaryota</taxon>
        <taxon>Sar</taxon>
        <taxon>Alveolata</taxon>
        <taxon>Dinophyceae</taxon>
        <taxon>Prorocentrales</taxon>
        <taxon>Prorocentraceae</taxon>
        <taxon>Prorocentrum</taxon>
    </lineage>
</organism>
<dbReference type="EMBL" id="CAUYUJ010011112">
    <property type="protein sequence ID" value="CAK0831004.1"/>
    <property type="molecule type" value="Genomic_DNA"/>
</dbReference>
<name>A0ABN9SFY9_9DINO</name>
<accession>A0ABN9SFY9</accession>
<evidence type="ECO:0000313" key="3">
    <source>
        <dbReference type="Proteomes" id="UP001189429"/>
    </source>
</evidence>
<protein>
    <submittedName>
        <fullName evidence="2">Uncharacterized protein</fullName>
    </submittedName>
</protein>
<evidence type="ECO:0000313" key="2">
    <source>
        <dbReference type="EMBL" id="CAK0831004.1"/>
    </source>
</evidence>
<sequence length="501" mass="53665">MGNSDMRGHLTDMVGAISALGAFKAPVGDVAQEPGRLMEDWRRNGGNSFIGLCIRALKHAAPLQNSGGFAFSMPGLEVDKEAECCIETTMDDGSSPGELHPVLGAVAKLPQFVGACRPVLWVSGVMQNVVSAAIDSLGKSCECAGFKAVTPQTCFKSLSVASARDAFLDVSKMPESQKASRKAFHCQEVHFELLDSSKGLSVAKDLATLTNADLVNVTTSFSQVDVADVPKNEVMCVLCLLQAMHCVASGIIYVADEITQTSDMIGPHQTIRPDIVAAFEAIDRCSSEALAFMEQNPSVLEAGLRVPVPWIWGLTGTEQWFSAARALIQELRALAFGALIAEVVTFAKLVEKHVPKYDHFCNDAKVVMPLVRKNLVNNAKVDSLGKEMLDLFNAIARIGSMQAQLNLQDPKEDPKHKDDMDFIDVVYKAVKKCLSTVAGATILTQKAGAAQVAESIKFLARPNLDVPNALRTELERVSKATGKAAAAKSSAAPLAPVKPEQ</sequence>
<evidence type="ECO:0000256" key="1">
    <source>
        <dbReference type="SAM" id="MobiDB-lite"/>
    </source>
</evidence>
<gene>
    <name evidence="2" type="ORF">PCOR1329_LOCUS29462</name>
</gene>
<dbReference type="Proteomes" id="UP001189429">
    <property type="component" value="Unassembled WGS sequence"/>
</dbReference>